<dbReference type="InterPro" id="IPR011335">
    <property type="entry name" value="Restrct_endonuc-II-like"/>
</dbReference>
<dbReference type="Gene3D" id="3.40.1350.10">
    <property type="match status" value="1"/>
</dbReference>
<gene>
    <name evidence="1" type="ORF">NCTC10142_00397</name>
</gene>
<name>A0A449AI32_9BACT</name>
<dbReference type="SUPFAM" id="SSF52980">
    <property type="entry name" value="Restriction endonuclease-like"/>
    <property type="match status" value="1"/>
</dbReference>
<dbReference type="RefSeq" id="WP_129720549.1">
    <property type="nucleotide sequence ID" value="NZ_LR214986.1"/>
</dbReference>
<protein>
    <submittedName>
        <fullName evidence="1">Uncharacterized protein</fullName>
    </submittedName>
</protein>
<dbReference type="Proteomes" id="UP000289506">
    <property type="component" value="Plasmid 13"/>
</dbReference>
<evidence type="ECO:0000313" key="2">
    <source>
        <dbReference type="Proteomes" id="UP000289506"/>
    </source>
</evidence>
<organism evidence="1 2">
    <name type="scientific">Mycoplasmopsis cynos</name>
    <dbReference type="NCBI Taxonomy" id="171284"/>
    <lineage>
        <taxon>Bacteria</taxon>
        <taxon>Bacillati</taxon>
        <taxon>Mycoplasmatota</taxon>
        <taxon>Mycoplasmoidales</taxon>
        <taxon>Metamycoplasmataceae</taxon>
        <taxon>Mycoplasmopsis</taxon>
    </lineage>
</organism>
<dbReference type="EMBL" id="LR214986">
    <property type="protein sequence ID" value="VEU64641.1"/>
    <property type="molecule type" value="Genomic_DNA"/>
</dbReference>
<reference evidence="1 2" key="1">
    <citation type="submission" date="2019-01" db="EMBL/GenBank/DDBJ databases">
        <authorList>
            <consortium name="Pathogen Informatics"/>
        </authorList>
    </citation>
    <scope>NUCLEOTIDE SEQUENCE [LARGE SCALE GENOMIC DNA]</scope>
    <source>
        <strain evidence="1 2">NCTC10142</strain>
        <plasmid evidence="2">13</plasmid>
    </source>
</reference>
<evidence type="ECO:0000313" key="1">
    <source>
        <dbReference type="EMBL" id="VEU64641.1"/>
    </source>
</evidence>
<dbReference type="InterPro" id="IPR011856">
    <property type="entry name" value="tRNA_endonuc-like_dom_sf"/>
</dbReference>
<keyword evidence="1" id="KW-0614">Plasmid</keyword>
<accession>A0A449AI32</accession>
<proteinExistence type="predicted"/>
<sequence length="169" mass="20173">MAHLKLPALNQLGLNIKKICWKYNSTNYKQFRALIINDFNIKIDLWMQKNNIDLNLKKEYEQVLLYWTFINYKKEKQLTETLLNNGFNWAQPTNAFVDTVYKIDLLAKKDNIVYAIQVKPSKTNTNNFNYKTFLNACNKLNLVPLLAFKKHNKWTMINFENGEMIWKQK</sequence>
<geneLocation type="plasmid" evidence="1 2">
    <name>13</name>
</geneLocation>
<dbReference type="GO" id="GO:0003676">
    <property type="term" value="F:nucleic acid binding"/>
    <property type="evidence" value="ECO:0007669"/>
    <property type="project" value="InterPro"/>
</dbReference>
<dbReference type="AlphaFoldDB" id="A0A449AI32"/>